<feature type="transmembrane region" description="Helical" evidence="1">
    <location>
        <begin position="81"/>
        <end position="101"/>
    </location>
</feature>
<keyword evidence="1" id="KW-0812">Transmembrane</keyword>
<comment type="caution">
    <text evidence="2">The sequence shown here is derived from an EMBL/GenBank/DDBJ whole genome shotgun (WGS) entry which is preliminary data.</text>
</comment>
<organism evidence="2 3">
    <name type="scientific">Tanacetum coccineum</name>
    <dbReference type="NCBI Taxonomy" id="301880"/>
    <lineage>
        <taxon>Eukaryota</taxon>
        <taxon>Viridiplantae</taxon>
        <taxon>Streptophyta</taxon>
        <taxon>Embryophyta</taxon>
        <taxon>Tracheophyta</taxon>
        <taxon>Spermatophyta</taxon>
        <taxon>Magnoliopsida</taxon>
        <taxon>eudicotyledons</taxon>
        <taxon>Gunneridae</taxon>
        <taxon>Pentapetalae</taxon>
        <taxon>asterids</taxon>
        <taxon>campanulids</taxon>
        <taxon>Asterales</taxon>
        <taxon>Asteraceae</taxon>
        <taxon>Asteroideae</taxon>
        <taxon>Anthemideae</taxon>
        <taxon>Anthemidinae</taxon>
        <taxon>Tanacetum</taxon>
    </lineage>
</organism>
<reference evidence="2" key="1">
    <citation type="journal article" date="2022" name="Int. J. Mol. Sci.">
        <title>Draft Genome of Tanacetum Coccineum: Genomic Comparison of Closely Related Tanacetum-Family Plants.</title>
        <authorList>
            <person name="Yamashiro T."/>
            <person name="Shiraishi A."/>
            <person name="Nakayama K."/>
            <person name="Satake H."/>
        </authorList>
    </citation>
    <scope>NUCLEOTIDE SEQUENCE</scope>
</reference>
<keyword evidence="1" id="KW-1133">Transmembrane helix</keyword>
<proteinExistence type="predicted"/>
<keyword evidence="1" id="KW-0472">Membrane</keyword>
<evidence type="ECO:0000313" key="3">
    <source>
        <dbReference type="Proteomes" id="UP001151760"/>
    </source>
</evidence>
<protein>
    <submittedName>
        <fullName evidence="2">Uncharacterized protein</fullName>
    </submittedName>
</protein>
<evidence type="ECO:0000256" key="1">
    <source>
        <dbReference type="SAM" id="Phobius"/>
    </source>
</evidence>
<gene>
    <name evidence="2" type="ORF">Tco_0820018</name>
</gene>
<keyword evidence="3" id="KW-1185">Reference proteome</keyword>
<evidence type="ECO:0000313" key="2">
    <source>
        <dbReference type="EMBL" id="GJS98848.1"/>
    </source>
</evidence>
<dbReference type="Proteomes" id="UP001151760">
    <property type="component" value="Unassembled WGS sequence"/>
</dbReference>
<reference evidence="2" key="2">
    <citation type="submission" date="2022-01" db="EMBL/GenBank/DDBJ databases">
        <authorList>
            <person name="Yamashiro T."/>
            <person name="Shiraishi A."/>
            <person name="Satake H."/>
            <person name="Nakayama K."/>
        </authorList>
    </citation>
    <scope>NUCLEOTIDE SEQUENCE</scope>
</reference>
<dbReference type="EMBL" id="BQNB010012075">
    <property type="protein sequence ID" value="GJS98848.1"/>
    <property type="molecule type" value="Genomic_DNA"/>
</dbReference>
<accession>A0ABQ5A9Y7</accession>
<name>A0ABQ5A9Y7_9ASTR</name>
<sequence length="178" mass="20417">MGQCVMWKGVKKTSIGKPTINTLTNASIILAIIDLRDDERNIALVNMKPSGVVQLPDSSKRGLTLAVYFKRLSNEIYRKETHFLGIFFELLGMCLFCFFLWKVMLMVTGLWCHLTLCHYGYEVLRAALGSDGKVVGFLKEVIEFERDDEQTKLHYSQKEILAHVGERENSRKDLVIDR</sequence>